<keyword evidence="6 7" id="KW-0472">Membrane</keyword>
<dbReference type="Gene3D" id="1.20.1560.10">
    <property type="entry name" value="ABC transporter type 1, transmembrane domain"/>
    <property type="match status" value="1"/>
</dbReference>
<dbReference type="Pfam" id="PF00664">
    <property type="entry name" value="ABC_membrane"/>
    <property type="match status" value="1"/>
</dbReference>
<reference evidence="10" key="1">
    <citation type="submission" date="2017-10" db="EMBL/GenBank/DDBJ databases">
        <title>Kefir isolates.</title>
        <authorList>
            <person name="Kim Y."/>
            <person name="Blasche S."/>
        </authorList>
    </citation>
    <scope>NUCLEOTIDE SEQUENCE [LARGE SCALE GENOMIC DNA]</scope>
    <source>
        <strain evidence="10">OG2-2</strain>
    </source>
</reference>
<dbReference type="PROSITE" id="PS50893">
    <property type="entry name" value="ABC_TRANSPORTER_2"/>
    <property type="match status" value="1"/>
</dbReference>
<feature type="transmembrane region" description="Helical" evidence="7">
    <location>
        <begin position="170"/>
        <end position="187"/>
    </location>
</feature>
<dbReference type="SUPFAM" id="SSF52540">
    <property type="entry name" value="P-loop containing nucleoside triphosphate hydrolases"/>
    <property type="match status" value="1"/>
</dbReference>
<keyword evidence="3" id="KW-0547">Nucleotide-binding</keyword>
<dbReference type="Proteomes" id="UP000219947">
    <property type="component" value="Unassembled WGS sequence"/>
</dbReference>
<comment type="caution">
    <text evidence="10">The sequence shown here is derived from an EMBL/GenBank/DDBJ whole genome shotgun (WGS) entry which is preliminary data.</text>
</comment>
<proteinExistence type="predicted"/>
<evidence type="ECO:0000256" key="1">
    <source>
        <dbReference type="ARBA" id="ARBA00004651"/>
    </source>
</evidence>
<keyword evidence="5 7" id="KW-1133">Transmembrane helix</keyword>
<dbReference type="AlphaFoldDB" id="A0A2A8D7C0"/>
<feature type="transmembrane region" description="Helical" evidence="7">
    <location>
        <begin position="144"/>
        <end position="164"/>
    </location>
</feature>
<dbReference type="InterPro" id="IPR003593">
    <property type="entry name" value="AAA+_ATPase"/>
</dbReference>
<evidence type="ECO:0000256" key="7">
    <source>
        <dbReference type="SAM" id="Phobius"/>
    </source>
</evidence>
<dbReference type="PANTHER" id="PTHR43394">
    <property type="entry name" value="ATP-DEPENDENT PERMEASE MDL1, MITOCHONDRIAL"/>
    <property type="match status" value="1"/>
</dbReference>
<comment type="subcellular location">
    <subcellularLocation>
        <location evidence="1">Cell membrane</location>
        <topology evidence="1">Multi-pass membrane protein</topology>
    </subcellularLocation>
</comment>
<feature type="domain" description="ABC transporter" evidence="8">
    <location>
        <begin position="352"/>
        <end position="577"/>
    </location>
</feature>
<dbReference type="PROSITE" id="PS50929">
    <property type="entry name" value="ABC_TM1F"/>
    <property type="match status" value="1"/>
</dbReference>
<dbReference type="GO" id="GO:0005524">
    <property type="term" value="F:ATP binding"/>
    <property type="evidence" value="ECO:0007669"/>
    <property type="project" value="UniProtKB-KW"/>
</dbReference>
<evidence type="ECO:0000313" key="10">
    <source>
        <dbReference type="EMBL" id="PEN16687.1"/>
    </source>
</evidence>
<dbReference type="InterPro" id="IPR036640">
    <property type="entry name" value="ABC1_TM_sf"/>
</dbReference>
<evidence type="ECO:0000256" key="5">
    <source>
        <dbReference type="ARBA" id="ARBA00022989"/>
    </source>
</evidence>
<keyword evidence="4 10" id="KW-0067">ATP-binding</keyword>
<dbReference type="InterPro" id="IPR027417">
    <property type="entry name" value="P-loop_NTPase"/>
</dbReference>
<evidence type="ECO:0000313" key="11">
    <source>
        <dbReference type="Proteomes" id="UP000219947"/>
    </source>
</evidence>
<feature type="transmembrane region" description="Helical" evidence="7">
    <location>
        <begin position="252"/>
        <end position="273"/>
    </location>
</feature>
<name>A0A2A8D7C0_9MICC</name>
<accession>A0A2A8D7C0</accession>
<protein>
    <submittedName>
        <fullName evidence="10">ABC transporter ATP-binding protein</fullName>
    </submittedName>
</protein>
<evidence type="ECO:0000256" key="2">
    <source>
        <dbReference type="ARBA" id="ARBA00022692"/>
    </source>
</evidence>
<dbReference type="CDD" id="cd07346">
    <property type="entry name" value="ABC_6TM_exporters"/>
    <property type="match status" value="1"/>
</dbReference>
<keyword evidence="11" id="KW-1185">Reference proteome</keyword>
<evidence type="ECO:0000256" key="4">
    <source>
        <dbReference type="ARBA" id="ARBA00022840"/>
    </source>
</evidence>
<dbReference type="SUPFAM" id="SSF90123">
    <property type="entry name" value="ABC transporter transmembrane region"/>
    <property type="match status" value="1"/>
</dbReference>
<organism evidence="10 11">
    <name type="scientific">Rothia dentocariosa</name>
    <dbReference type="NCBI Taxonomy" id="2047"/>
    <lineage>
        <taxon>Bacteria</taxon>
        <taxon>Bacillati</taxon>
        <taxon>Actinomycetota</taxon>
        <taxon>Actinomycetes</taxon>
        <taxon>Micrococcales</taxon>
        <taxon>Micrococcaceae</taxon>
        <taxon>Rothia</taxon>
    </lineage>
</organism>
<evidence type="ECO:0000256" key="6">
    <source>
        <dbReference type="ARBA" id="ARBA00023136"/>
    </source>
</evidence>
<dbReference type="InterPro" id="IPR039421">
    <property type="entry name" value="Type_1_exporter"/>
</dbReference>
<dbReference type="GO" id="GO:0016887">
    <property type="term" value="F:ATP hydrolysis activity"/>
    <property type="evidence" value="ECO:0007669"/>
    <property type="project" value="InterPro"/>
</dbReference>
<dbReference type="GO" id="GO:0005886">
    <property type="term" value="C:plasma membrane"/>
    <property type="evidence" value="ECO:0007669"/>
    <property type="project" value="UniProtKB-SubCell"/>
</dbReference>
<evidence type="ECO:0000259" key="8">
    <source>
        <dbReference type="PROSITE" id="PS50893"/>
    </source>
</evidence>
<evidence type="ECO:0000259" key="9">
    <source>
        <dbReference type="PROSITE" id="PS50929"/>
    </source>
</evidence>
<feature type="transmembrane region" description="Helical" evidence="7">
    <location>
        <begin position="69"/>
        <end position="91"/>
    </location>
</feature>
<dbReference type="SMART" id="SM00382">
    <property type="entry name" value="AAA"/>
    <property type="match status" value="1"/>
</dbReference>
<evidence type="ECO:0000256" key="3">
    <source>
        <dbReference type="ARBA" id="ARBA00022741"/>
    </source>
</evidence>
<dbReference type="Pfam" id="PF00005">
    <property type="entry name" value="ABC_tran"/>
    <property type="match status" value="1"/>
</dbReference>
<dbReference type="InterPro" id="IPR003439">
    <property type="entry name" value="ABC_transporter-like_ATP-bd"/>
</dbReference>
<dbReference type="EMBL" id="PDEV01000001">
    <property type="protein sequence ID" value="PEN16687.1"/>
    <property type="molecule type" value="Genomic_DNA"/>
</dbReference>
<dbReference type="GO" id="GO:0015421">
    <property type="term" value="F:ABC-type oligopeptide transporter activity"/>
    <property type="evidence" value="ECO:0007669"/>
    <property type="project" value="TreeGrafter"/>
</dbReference>
<feature type="transmembrane region" description="Helical" evidence="7">
    <location>
        <begin position="28"/>
        <end position="49"/>
    </location>
</feature>
<sequence length="578" mass="63006">MMSKLPTEPPRVVVQKVGSYIVRYRGRAFFTFMVYVLSSVMGAVVPLQIGATVDDVVAGKYAQFPWKPVLIILAATVAQAIVMLLAMYSAARLGALVTRQASIDTIDATLNLDARTVEESGSGDLLTRVTDDLSSASNAVSFDLLEILFVILYFVVSMVSLAALSIPLSVIFLPMIIGLGLLMGYFLPRLARENQSVQEITSELNSVLTENVRGASTIRELGVHDARNETFEADNDRRYRATLKMVRIRQSYYTLDALNAWFPTVICLLWGSFCVMQGWATWGALATASIMVFSLRTMADILGHHVGNIRIMLVNMGRVFGIINLAQAQRARRKDIRKAQHHETLGNTAHVIECSHVSYGYSSDALVLTDINLKIAPGECLALVGRSGSGKTTLARLIGGSLSALDGTIRVLGKPVGNGEFPTDKYEDGRPRLLVCTQEAHIFFGTVIDNFTAVVPEATEKQIGEALDAVNARWWRELPQGLKTRIGTGDHELTRDQIQQLALARIVAANPHAVILDESTTQLELVDATESLQAVLANRAVLIISHDARIASLADRAVLLQEGMITAEGTPAEIFALT</sequence>
<gene>
    <name evidence="10" type="ORF">CRM92_01205</name>
</gene>
<dbReference type="PANTHER" id="PTHR43394:SF1">
    <property type="entry name" value="ATP-BINDING CASSETTE SUB-FAMILY B MEMBER 10, MITOCHONDRIAL"/>
    <property type="match status" value="1"/>
</dbReference>
<feature type="domain" description="ABC transmembrane type-1" evidence="9">
    <location>
        <begin position="29"/>
        <end position="309"/>
    </location>
</feature>
<keyword evidence="2 7" id="KW-0812">Transmembrane</keyword>
<dbReference type="InterPro" id="IPR011527">
    <property type="entry name" value="ABC1_TM_dom"/>
</dbReference>
<dbReference type="Gene3D" id="3.40.50.300">
    <property type="entry name" value="P-loop containing nucleotide triphosphate hydrolases"/>
    <property type="match status" value="1"/>
</dbReference>